<dbReference type="EMBL" id="RPHB01000002">
    <property type="protein sequence ID" value="MBW3467083.1"/>
    <property type="molecule type" value="Genomic_DNA"/>
</dbReference>
<dbReference type="PANTHER" id="PTHR12835">
    <property type="entry name" value="BIOTIN PROTEIN LIGASE"/>
    <property type="match status" value="1"/>
</dbReference>
<dbReference type="GO" id="GO:0005737">
    <property type="term" value="C:cytoplasm"/>
    <property type="evidence" value="ECO:0007669"/>
    <property type="project" value="TreeGrafter"/>
</dbReference>
<evidence type="ECO:0000313" key="4">
    <source>
        <dbReference type="Proteomes" id="UP000727490"/>
    </source>
</evidence>
<dbReference type="InterPro" id="IPR004408">
    <property type="entry name" value="Biotin_CoA_COase_ligase"/>
</dbReference>
<evidence type="ECO:0000313" key="3">
    <source>
        <dbReference type="EMBL" id="MBW3467083.1"/>
    </source>
</evidence>
<sequence>MYKILANTVFLGKDVRYLTECHSTNDLAMDEIRKKSLNEGCIIITDSQTKGKGQRGSQWWSESGKNLTFSLVLKPVFLKPSQQFYLSKMVSVAIHEVLSAYSKLFFIKWPNDILHFLEGKTCGILIENVINQNNIEYSVVGIGLNVNQTSFPFPNVSSLAIVAGTEMRLQDVLEKIVGKIEYWYRVLKSGDYSKIDGKYKSELYQLDRWAYYDDGEVFKGRIKDTSPDGKLIMEKESGEIKSYGLKEVRFL</sequence>
<keyword evidence="4" id="KW-1185">Reference proteome</keyword>
<accession>A0A951ITY1</accession>
<evidence type="ECO:0000256" key="1">
    <source>
        <dbReference type="ARBA" id="ARBA00022598"/>
    </source>
</evidence>
<dbReference type="RefSeq" id="WP_219287290.1">
    <property type="nucleotide sequence ID" value="NZ_RPHB01000002.1"/>
</dbReference>
<organism evidence="3 4">
    <name type="scientific">Arthrospiribacter ruber</name>
    <dbReference type="NCBI Taxonomy" id="2487934"/>
    <lineage>
        <taxon>Bacteria</taxon>
        <taxon>Pseudomonadati</taxon>
        <taxon>Bacteroidota</taxon>
        <taxon>Cytophagia</taxon>
        <taxon>Cytophagales</taxon>
        <taxon>Cyclobacteriaceae</taxon>
        <taxon>Arthrospiribacter</taxon>
    </lineage>
</organism>
<comment type="caution">
    <text evidence="3">The sequence shown here is derived from an EMBL/GenBank/DDBJ whole genome shotgun (WGS) entry which is preliminary data.</text>
</comment>
<dbReference type="Proteomes" id="UP000727490">
    <property type="component" value="Unassembled WGS sequence"/>
</dbReference>
<dbReference type="NCBIfam" id="TIGR00121">
    <property type="entry name" value="birA_ligase"/>
    <property type="match status" value="1"/>
</dbReference>
<dbReference type="CDD" id="cd16442">
    <property type="entry name" value="BPL"/>
    <property type="match status" value="1"/>
</dbReference>
<protein>
    <submittedName>
        <fullName evidence="3">Biotin--[acetyl-CoA-carboxylase] ligase</fullName>
        <ecNumber evidence="3">6.3.4.15</ecNumber>
    </submittedName>
</protein>
<dbReference type="Pfam" id="PF03099">
    <property type="entry name" value="BPL_LplA_LipB"/>
    <property type="match status" value="1"/>
</dbReference>
<dbReference type="AlphaFoldDB" id="A0A951ITY1"/>
<proteinExistence type="predicted"/>
<reference evidence="3 4" key="1">
    <citation type="journal article" date="2020" name="Syst. Appl. Microbiol.">
        <title>Arthrospiribacter ruber gen. nov., sp. nov., a novel bacterium isolated from Arthrospira cultures.</title>
        <authorList>
            <person name="Waleron M."/>
            <person name="Misztak A."/>
            <person name="Waleron M.M."/>
            <person name="Furmaniak M."/>
            <person name="Mrozik A."/>
            <person name="Waleron K."/>
        </authorList>
    </citation>
    <scope>NUCLEOTIDE SEQUENCE [LARGE SCALE GENOMIC DNA]</scope>
    <source>
        <strain evidence="3 4">DPMB0001</strain>
    </source>
</reference>
<keyword evidence="1 3" id="KW-0436">Ligase</keyword>
<evidence type="ECO:0000259" key="2">
    <source>
        <dbReference type="PROSITE" id="PS51733"/>
    </source>
</evidence>
<dbReference type="PANTHER" id="PTHR12835:SF5">
    <property type="entry name" value="BIOTIN--PROTEIN LIGASE"/>
    <property type="match status" value="1"/>
</dbReference>
<dbReference type="GO" id="GO:0004077">
    <property type="term" value="F:biotin--[biotin carboxyl-carrier protein] ligase activity"/>
    <property type="evidence" value="ECO:0007669"/>
    <property type="project" value="UniProtKB-EC"/>
</dbReference>
<gene>
    <name evidence="3" type="ORF">EGN73_04565</name>
</gene>
<dbReference type="EC" id="6.3.4.15" evidence="3"/>
<dbReference type="PROSITE" id="PS51733">
    <property type="entry name" value="BPL_LPL_CATALYTIC"/>
    <property type="match status" value="1"/>
</dbReference>
<name>A0A951ITY1_9BACT</name>
<feature type="domain" description="BPL/LPL catalytic" evidence="2">
    <location>
        <begin position="1"/>
        <end position="188"/>
    </location>
</feature>
<dbReference type="InterPro" id="IPR004143">
    <property type="entry name" value="BPL_LPL_catalytic"/>
</dbReference>